<sequence length="53" mass="5892">CKHLESISAGKHRFNQHQTLISITGSINIKTLMSTSIFHHIMTTNIADIICQG</sequence>
<dbReference type="EMBL" id="HACG01031390">
    <property type="protein sequence ID" value="CEK78255.1"/>
    <property type="molecule type" value="Transcribed_RNA"/>
</dbReference>
<name>A0A0B7AB70_9EUPU</name>
<dbReference type="AlphaFoldDB" id="A0A0B7AB70"/>
<protein>
    <submittedName>
        <fullName evidence="2">Uncharacterized protein</fullName>
    </submittedName>
</protein>
<accession>A0A0B7AB70</accession>
<gene>
    <name evidence="2" type="primary">ORF109182</name>
    <name evidence="1" type="synonym">ORF109169</name>
</gene>
<evidence type="ECO:0000313" key="2">
    <source>
        <dbReference type="EMBL" id="CEK78259.1"/>
    </source>
</evidence>
<reference evidence="2" key="1">
    <citation type="submission" date="2014-12" db="EMBL/GenBank/DDBJ databases">
        <title>Insight into the proteome of Arion vulgaris.</title>
        <authorList>
            <person name="Aradska J."/>
            <person name="Bulat T."/>
            <person name="Smidak R."/>
            <person name="Sarate P."/>
            <person name="Gangsoo J."/>
            <person name="Sialana F."/>
            <person name="Bilban M."/>
            <person name="Lubec G."/>
        </authorList>
    </citation>
    <scope>NUCLEOTIDE SEQUENCE</scope>
    <source>
        <tissue evidence="2">Skin</tissue>
    </source>
</reference>
<organism evidence="2">
    <name type="scientific">Arion vulgaris</name>
    <dbReference type="NCBI Taxonomy" id="1028688"/>
    <lineage>
        <taxon>Eukaryota</taxon>
        <taxon>Metazoa</taxon>
        <taxon>Spiralia</taxon>
        <taxon>Lophotrochozoa</taxon>
        <taxon>Mollusca</taxon>
        <taxon>Gastropoda</taxon>
        <taxon>Heterobranchia</taxon>
        <taxon>Euthyneura</taxon>
        <taxon>Panpulmonata</taxon>
        <taxon>Eupulmonata</taxon>
        <taxon>Stylommatophora</taxon>
        <taxon>Helicina</taxon>
        <taxon>Arionoidea</taxon>
        <taxon>Arionidae</taxon>
        <taxon>Arion</taxon>
    </lineage>
</organism>
<dbReference type="EMBL" id="HACG01031394">
    <property type="protein sequence ID" value="CEK78259.1"/>
    <property type="molecule type" value="Transcribed_RNA"/>
</dbReference>
<feature type="non-terminal residue" evidence="2">
    <location>
        <position position="1"/>
    </location>
</feature>
<evidence type="ECO:0000313" key="1">
    <source>
        <dbReference type="EMBL" id="CEK78255.1"/>
    </source>
</evidence>
<proteinExistence type="predicted"/>